<dbReference type="SMART" id="SM00360">
    <property type="entry name" value="RRM"/>
    <property type="match status" value="2"/>
</dbReference>
<feature type="region of interest" description="Disordered" evidence="3">
    <location>
        <begin position="51"/>
        <end position="255"/>
    </location>
</feature>
<reference evidence="6" key="1">
    <citation type="submission" date="2025-08" db="UniProtKB">
        <authorList>
            <consortium name="RefSeq"/>
        </authorList>
    </citation>
    <scope>IDENTIFICATION</scope>
    <source>
        <strain evidence="6">OHB3-1</strain>
    </source>
</reference>
<accession>A0A6J1CWE3</accession>
<dbReference type="KEGG" id="mcha:111014841"/>
<dbReference type="Proteomes" id="UP000504603">
    <property type="component" value="Unplaced"/>
</dbReference>
<dbReference type="GeneID" id="111014841"/>
<proteinExistence type="predicted"/>
<evidence type="ECO:0000259" key="4">
    <source>
        <dbReference type="PROSITE" id="PS50102"/>
    </source>
</evidence>
<evidence type="ECO:0000256" key="1">
    <source>
        <dbReference type="ARBA" id="ARBA00022884"/>
    </source>
</evidence>
<dbReference type="InterPro" id="IPR035979">
    <property type="entry name" value="RBD_domain_sf"/>
</dbReference>
<dbReference type="InterPro" id="IPR000504">
    <property type="entry name" value="RRM_dom"/>
</dbReference>
<dbReference type="RefSeq" id="XP_022145377.1">
    <property type="nucleotide sequence ID" value="XM_022289685.1"/>
</dbReference>
<evidence type="ECO:0000313" key="5">
    <source>
        <dbReference type="Proteomes" id="UP000504603"/>
    </source>
</evidence>
<dbReference type="PANTHER" id="PTHR48024">
    <property type="entry name" value="GEO13361P1-RELATED"/>
    <property type="match status" value="1"/>
</dbReference>
<feature type="compositionally biased region" description="Basic and acidic residues" evidence="3">
    <location>
        <begin position="215"/>
        <end position="228"/>
    </location>
</feature>
<feature type="compositionally biased region" description="Polar residues" evidence="3">
    <location>
        <begin position="507"/>
        <end position="528"/>
    </location>
</feature>
<dbReference type="PANTHER" id="PTHR48024:SF55">
    <property type="entry name" value="RRM DOMAIN-CONTAINING PROTEIN"/>
    <property type="match status" value="1"/>
</dbReference>
<evidence type="ECO:0000256" key="3">
    <source>
        <dbReference type="SAM" id="MobiDB-lite"/>
    </source>
</evidence>
<feature type="compositionally biased region" description="Basic and acidic residues" evidence="3">
    <location>
        <begin position="77"/>
        <end position="94"/>
    </location>
</feature>
<dbReference type="GO" id="GO:0005634">
    <property type="term" value="C:nucleus"/>
    <property type="evidence" value="ECO:0007669"/>
    <property type="project" value="TreeGrafter"/>
</dbReference>
<evidence type="ECO:0000256" key="2">
    <source>
        <dbReference type="PROSITE-ProRule" id="PRU00176"/>
    </source>
</evidence>
<feature type="region of interest" description="Disordered" evidence="3">
    <location>
        <begin position="466"/>
        <end position="614"/>
    </location>
</feature>
<feature type="domain" description="RRM" evidence="4">
    <location>
        <begin position="384"/>
        <end position="465"/>
    </location>
</feature>
<dbReference type="CDD" id="cd12394">
    <property type="entry name" value="RRM1_RBM34"/>
    <property type="match status" value="1"/>
</dbReference>
<name>A0A6J1CWE3_MOMCH</name>
<keyword evidence="5" id="KW-1185">Reference proteome</keyword>
<protein>
    <submittedName>
        <fullName evidence="6">Nucleolar protein 12</fullName>
    </submittedName>
</protein>
<sequence>MGKKKTSDPKNPREAMASLSASSSVFETLFGNVGVQSGGVSIFSSDNPFRRRHQAADSDSIPAAAAEETPGAGSNDHIVDDVKSLKNGKEKRAGNDLGSAEEASKSSSEIKKSKRKEKNRDHRDLGNGAIEEEGGENGGLGSQSLGVLKKNKRKGSASGSEINDTKETSPEFSGALKVEEQSNRKLNPRSKTGERTDSKLGEVGKLMKEKKKRKRDELEREYEARKYGASEVAEDGEEGSGGNVAGKKRKALDDPSEMLVSKEGFDDESKLLRTVFVGNLPLKVKKKALGKEFSRFGEIESVRIRSVPLANSKKPRKGAILSKKVNESAESSHAYIVFKMVESAQASLSHNMAVFAGNHIRVDRACPPRKKLKVGSAPIYDPKRTVFVGNLPFDVKDEELYQLFCGIDNLGASVEAVRVIRDPNVNIGKGFAYVFFKTREAANSVVNKQKLELRDRSLRLFHANPNLVSTPLKKRSRPPTEADRTPAKKMAVGPGSWTPDSSKRATPKSTPASYQGLRSSKTGSAQKKTGTKRTGLKWPKSNSNSKEKPVDHKRKKPEKTPERKGKRPAVANRKAEARASKNGGAAPKQAGAKRKSGSRTPESSHRNKRVKRFR</sequence>
<keyword evidence="1 2" id="KW-0694">RNA-binding</keyword>
<organism evidence="5 6">
    <name type="scientific">Momordica charantia</name>
    <name type="common">Bitter gourd</name>
    <name type="synonym">Balsam pear</name>
    <dbReference type="NCBI Taxonomy" id="3673"/>
    <lineage>
        <taxon>Eukaryota</taxon>
        <taxon>Viridiplantae</taxon>
        <taxon>Streptophyta</taxon>
        <taxon>Embryophyta</taxon>
        <taxon>Tracheophyta</taxon>
        <taxon>Spermatophyta</taxon>
        <taxon>Magnoliopsida</taxon>
        <taxon>eudicotyledons</taxon>
        <taxon>Gunneridae</taxon>
        <taxon>Pentapetalae</taxon>
        <taxon>rosids</taxon>
        <taxon>fabids</taxon>
        <taxon>Cucurbitales</taxon>
        <taxon>Cucurbitaceae</taxon>
        <taxon>Momordiceae</taxon>
        <taxon>Momordica</taxon>
    </lineage>
</organism>
<feature type="compositionally biased region" description="Basic and acidic residues" evidence="3">
    <location>
        <begin position="102"/>
        <end position="111"/>
    </location>
</feature>
<feature type="compositionally biased region" description="Basic and acidic residues" evidence="3">
    <location>
        <begin position="191"/>
        <end position="207"/>
    </location>
</feature>
<dbReference type="PROSITE" id="PS50102">
    <property type="entry name" value="RRM"/>
    <property type="match status" value="2"/>
</dbReference>
<dbReference type="OrthoDB" id="442677at2759"/>
<evidence type="ECO:0000313" key="6">
    <source>
        <dbReference type="RefSeq" id="XP_022145377.1"/>
    </source>
</evidence>
<dbReference type="GO" id="GO:0003723">
    <property type="term" value="F:RNA binding"/>
    <property type="evidence" value="ECO:0007669"/>
    <property type="project" value="UniProtKB-UniRule"/>
</dbReference>
<dbReference type="Pfam" id="PF00076">
    <property type="entry name" value="RRM_1"/>
    <property type="match status" value="2"/>
</dbReference>
<feature type="compositionally biased region" description="Low complexity" evidence="3">
    <location>
        <begin position="57"/>
        <end position="73"/>
    </location>
</feature>
<feature type="domain" description="RRM" evidence="4">
    <location>
        <begin position="273"/>
        <end position="367"/>
    </location>
</feature>
<dbReference type="SUPFAM" id="SSF54928">
    <property type="entry name" value="RNA-binding domain, RBD"/>
    <property type="match status" value="2"/>
</dbReference>
<dbReference type="AlphaFoldDB" id="A0A6J1CWE3"/>
<dbReference type="InterPro" id="IPR050886">
    <property type="entry name" value="RNA-binding_reg"/>
</dbReference>
<gene>
    <name evidence="6" type="primary">LOC111014841</name>
</gene>
<dbReference type="InterPro" id="IPR012677">
    <property type="entry name" value="Nucleotide-bd_a/b_plait_sf"/>
</dbReference>
<dbReference type="Gene3D" id="3.30.70.330">
    <property type="match status" value="2"/>
</dbReference>